<keyword evidence="1" id="KW-0812">Transmembrane</keyword>
<keyword evidence="1" id="KW-0472">Membrane</keyword>
<proteinExistence type="predicted"/>
<protein>
    <recommendedName>
        <fullName evidence="2">VWFA domain-containing protein</fullName>
    </recommendedName>
</protein>
<evidence type="ECO:0000256" key="1">
    <source>
        <dbReference type="SAM" id="Phobius"/>
    </source>
</evidence>
<organism evidence="3 4">
    <name type="scientific">Serinibacter arcticus</name>
    <dbReference type="NCBI Taxonomy" id="1655435"/>
    <lineage>
        <taxon>Bacteria</taxon>
        <taxon>Bacillati</taxon>
        <taxon>Actinomycetota</taxon>
        <taxon>Actinomycetes</taxon>
        <taxon>Micrococcales</taxon>
        <taxon>Beutenbergiaceae</taxon>
        <taxon>Serinibacter</taxon>
    </lineage>
</organism>
<sequence>MTLQPLWPLWALVLVAGPIVVFCLVQLARQRSHRGAWVRRTGAAVALVAILLGPSVVDRTGATLQTNAEVFFVVDRTGSMAAEDYDGAQPRLAGVRHDVDAIVDAFPGGRYTVIAWDSQATRQLPLTTDARAVKSWAETARQELTSYSAGSQVDRPLAALETALTGAAERNPNNVRLVYFLSDGENTDGSGSSADAELASYAPLAPLVDGGAVLGYGTAEGGRMRSYDGVTPADQAPYITDDANGGAEAVSVIDEVTLRTIAEQLGVTYVHRITPDTVEGFTSGVDLQDIAGDGRREEVLYRPILWPAAAIALGLIAWELFVIARAYPTRLGPDGFETRRPGFGRASATRKVGAP</sequence>
<evidence type="ECO:0000313" key="3">
    <source>
        <dbReference type="EMBL" id="TGO03809.1"/>
    </source>
</evidence>
<dbReference type="SUPFAM" id="SSF53300">
    <property type="entry name" value="vWA-like"/>
    <property type="match status" value="1"/>
</dbReference>
<feature type="transmembrane region" description="Helical" evidence="1">
    <location>
        <begin position="6"/>
        <end position="25"/>
    </location>
</feature>
<dbReference type="InterPro" id="IPR036465">
    <property type="entry name" value="vWFA_dom_sf"/>
</dbReference>
<gene>
    <name evidence="3" type="ORF">SERN_2821</name>
</gene>
<comment type="caution">
    <text evidence="3">The sequence shown here is derived from an EMBL/GenBank/DDBJ whole genome shotgun (WGS) entry which is preliminary data.</text>
</comment>
<dbReference type="Gene3D" id="3.40.50.410">
    <property type="entry name" value="von Willebrand factor, type A domain"/>
    <property type="match status" value="1"/>
</dbReference>
<evidence type="ECO:0000259" key="2">
    <source>
        <dbReference type="PROSITE" id="PS50234"/>
    </source>
</evidence>
<reference evidence="3 4" key="1">
    <citation type="submission" date="2018-11" db="EMBL/GenBank/DDBJ databases">
        <title>Complete genome sequencing of the Actinobacteria Serinibacter sp. K3-2.</title>
        <authorList>
            <person name="Rakitin A.L."/>
            <person name="Beletsky A.V."/>
            <person name="Mardanov A.V."/>
            <person name="Ravin N.V."/>
            <person name="Gromova A.S."/>
            <person name="Filippova S.N."/>
            <person name="Gal'Chenko V.F."/>
        </authorList>
    </citation>
    <scope>NUCLEOTIDE SEQUENCE [LARGE SCALE GENOMIC DNA]</scope>
    <source>
        <strain evidence="3 4">K3-2</strain>
    </source>
</reference>
<dbReference type="OrthoDB" id="9814325at2"/>
<dbReference type="AlphaFoldDB" id="A0A4Z1DY37"/>
<dbReference type="Proteomes" id="UP000297318">
    <property type="component" value="Unassembled WGS sequence"/>
</dbReference>
<keyword evidence="1" id="KW-1133">Transmembrane helix</keyword>
<feature type="transmembrane region" description="Helical" evidence="1">
    <location>
        <begin position="304"/>
        <end position="324"/>
    </location>
</feature>
<dbReference type="SMART" id="SM00327">
    <property type="entry name" value="VWA"/>
    <property type="match status" value="1"/>
</dbReference>
<name>A0A4Z1DY37_9MICO</name>
<dbReference type="EMBL" id="RHPJ01000005">
    <property type="protein sequence ID" value="TGO03809.1"/>
    <property type="molecule type" value="Genomic_DNA"/>
</dbReference>
<dbReference type="InterPro" id="IPR002035">
    <property type="entry name" value="VWF_A"/>
</dbReference>
<dbReference type="CDD" id="cd00198">
    <property type="entry name" value="vWFA"/>
    <property type="match status" value="1"/>
</dbReference>
<feature type="domain" description="VWFA" evidence="2">
    <location>
        <begin position="69"/>
        <end position="265"/>
    </location>
</feature>
<dbReference type="RefSeq" id="WP_135850838.1">
    <property type="nucleotide sequence ID" value="NZ_RHPJ01000005.1"/>
</dbReference>
<evidence type="ECO:0000313" key="4">
    <source>
        <dbReference type="Proteomes" id="UP000297318"/>
    </source>
</evidence>
<dbReference type="Pfam" id="PF13519">
    <property type="entry name" value="VWA_2"/>
    <property type="match status" value="1"/>
</dbReference>
<accession>A0A4Z1DY37</accession>
<dbReference type="PROSITE" id="PS50234">
    <property type="entry name" value="VWFA"/>
    <property type="match status" value="1"/>
</dbReference>
<feature type="transmembrane region" description="Helical" evidence="1">
    <location>
        <begin position="37"/>
        <end position="57"/>
    </location>
</feature>
<keyword evidence="4" id="KW-1185">Reference proteome</keyword>